<gene>
    <name evidence="2" type="primary">pgdA</name>
    <name evidence="2" type="ORF">Mal15_36770</name>
</gene>
<dbReference type="EMBL" id="CP036264">
    <property type="protein sequence ID" value="QEF99611.1"/>
    <property type="molecule type" value="Genomic_DNA"/>
</dbReference>
<sequence>MLSAFTVDVEDYFQVSAFADRVCRKDWDKYECRVEANTDRLLSILDTHNVRGTFFILGWVAERYPNLVRRIAHAGHELASHGYWHQLVYELSPAEFAKDITDSKDAIASACGIEVNAYRAPSFSIVEESLWALDILAEYDFRIDSSIFPIGGHDRYGLADAPKEIHDIETPHGTVREFPPSAWSQGRIHIPIGGGYFRLFPFQLTQRAIQAVCSAGRPAMFYTHPWEFDPDQPKLSGLGHATRFRHYVGLKRTQARLIRLLDSFEFGTMSDVLGMDVARETLACRAV</sequence>
<evidence type="ECO:0000259" key="1">
    <source>
        <dbReference type="PROSITE" id="PS51677"/>
    </source>
</evidence>
<dbReference type="PROSITE" id="PS51677">
    <property type="entry name" value="NODB"/>
    <property type="match status" value="1"/>
</dbReference>
<keyword evidence="2" id="KW-0378">Hydrolase</keyword>
<organism evidence="2 3">
    <name type="scientific">Stieleria maiorica</name>
    <dbReference type="NCBI Taxonomy" id="2795974"/>
    <lineage>
        <taxon>Bacteria</taxon>
        <taxon>Pseudomonadati</taxon>
        <taxon>Planctomycetota</taxon>
        <taxon>Planctomycetia</taxon>
        <taxon>Pirellulales</taxon>
        <taxon>Pirellulaceae</taxon>
        <taxon>Stieleria</taxon>
    </lineage>
</organism>
<dbReference type="InterPro" id="IPR022560">
    <property type="entry name" value="DUF3473"/>
</dbReference>
<dbReference type="InterPro" id="IPR045235">
    <property type="entry name" value="PuuE_HpPgdA-like"/>
</dbReference>
<dbReference type="InterPro" id="IPR014344">
    <property type="entry name" value="XrtA_polysacc_deacetyl"/>
</dbReference>
<dbReference type="GO" id="GO:0016810">
    <property type="term" value="F:hydrolase activity, acting on carbon-nitrogen (but not peptide) bonds"/>
    <property type="evidence" value="ECO:0007669"/>
    <property type="project" value="InterPro"/>
</dbReference>
<dbReference type="Pfam" id="PF11959">
    <property type="entry name" value="DUF3473"/>
    <property type="match status" value="1"/>
</dbReference>
<dbReference type="EC" id="3.5.1.104" evidence="2"/>
<dbReference type="NCBIfam" id="TIGR03006">
    <property type="entry name" value="pepcterm_polyde"/>
    <property type="match status" value="1"/>
</dbReference>
<dbReference type="PANTHER" id="PTHR47561">
    <property type="entry name" value="POLYSACCHARIDE DEACETYLASE FAMILY PROTEIN (AFU_ORTHOLOGUE AFUA_6G05030)"/>
    <property type="match status" value="1"/>
</dbReference>
<dbReference type="Gene3D" id="3.20.20.370">
    <property type="entry name" value="Glycoside hydrolase/deacetylase"/>
    <property type="match status" value="1"/>
</dbReference>
<dbReference type="Pfam" id="PF01522">
    <property type="entry name" value="Polysacc_deac_1"/>
    <property type="match status" value="1"/>
</dbReference>
<dbReference type="PANTHER" id="PTHR47561:SF1">
    <property type="entry name" value="POLYSACCHARIDE DEACETYLASE FAMILY PROTEIN (AFU_ORTHOLOGUE AFUA_6G05030)"/>
    <property type="match status" value="1"/>
</dbReference>
<keyword evidence="3" id="KW-1185">Reference proteome</keyword>
<name>A0A5B9MEA4_9BACT</name>
<reference evidence="2 3" key="1">
    <citation type="submission" date="2019-02" db="EMBL/GenBank/DDBJ databases">
        <title>Planctomycetal bacteria perform biofilm scaping via a novel small molecule.</title>
        <authorList>
            <person name="Jeske O."/>
            <person name="Boedeker C."/>
            <person name="Wiegand S."/>
            <person name="Breitling P."/>
            <person name="Kallscheuer N."/>
            <person name="Jogler M."/>
            <person name="Rohde M."/>
            <person name="Petersen J."/>
            <person name="Medema M.H."/>
            <person name="Surup F."/>
            <person name="Jogler C."/>
        </authorList>
    </citation>
    <scope>NUCLEOTIDE SEQUENCE [LARGE SCALE GENOMIC DNA]</scope>
    <source>
        <strain evidence="2 3">Mal15</strain>
    </source>
</reference>
<dbReference type="AlphaFoldDB" id="A0A5B9MEA4"/>
<dbReference type="InterPro" id="IPR002509">
    <property type="entry name" value="NODB_dom"/>
</dbReference>
<dbReference type="CDD" id="cd10941">
    <property type="entry name" value="CE4_PuuE_HpPgdA_like_2"/>
    <property type="match status" value="1"/>
</dbReference>
<dbReference type="KEGG" id="smam:Mal15_36770"/>
<dbReference type="SUPFAM" id="SSF88713">
    <property type="entry name" value="Glycoside hydrolase/deacetylase"/>
    <property type="match status" value="1"/>
</dbReference>
<dbReference type="GO" id="GO:0005975">
    <property type="term" value="P:carbohydrate metabolic process"/>
    <property type="evidence" value="ECO:0007669"/>
    <property type="project" value="InterPro"/>
</dbReference>
<evidence type="ECO:0000313" key="3">
    <source>
        <dbReference type="Proteomes" id="UP000321353"/>
    </source>
</evidence>
<dbReference type="Proteomes" id="UP000321353">
    <property type="component" value="Chromosome"/>
</dbReference>
<protein>
    <submittedName>
        <fullName evidence="2">Peptidoglycan-N-acetylglucosamine deacetylase</fullName>
        <ecNumber evidence="2">3.5.1.104</ecNumber>
    </submittedName>
</protein>
<dbReference type="RefSeq" id="WP_147868977.1">
    <property type="nucleotide sequence ID" value="NZ_CP036264.1"/>
</dbReference>
<evidence type="ECO:0000313" key="2">
    <source>
        <dbReference type="EMBL" id="QEF99611.1"/>
    </source>
</evidence>
<accession>A0A5B9MEA4</accession>
<feature type="domain" description="NodB homology" evidence="1">
    <location>
        <begin position="19"/>
        <end position="287"/>
    </location>
</feature>
<dbReference type="InterPro" id="IPR011330">
    <property type="entry name" value="Glyco_hydro/deAcase_b/a-brl"/>
</dbReference>
<proteinExistence type="predicted"/>